<keyword evidence="1 6" id="KW-0597">Phosphoprotein</keyword>
<evidence type="ECO:0000313" key="11">
    <source>
        <dbReference type="Proteomes" id="UP000001416"/>
    </source>
</evidence>
<dbReference type="InterPro" id="IPR011006">
    <property type="entry name" value="CheY-like_superfamily"/>
</dbReference>
<evidence type="ECO:0000256" key="1">
    <source>
        <dbReference type="ARBA" id="ARBA00022553"/>
    </source>
</evidence>
<dbReference type="PANTHER" id="PTHR48111">
    <property type="entry name" value="REGULATOR OF RPOS"/>
    <property type="match status" value="1"/>
</dbReference>
<keyword evidence="5" id="KW-0804">Transcription</keyword>
<dbReference type="GO" id="GO:0005829">
    <property type="term" value="C:cytosol"/>
    <property type="evidence" value="ECO:0007669"/>
    <property type="project" value="TreeGrafter"/>
</dbReference>
<dbReference type="HOGENOM" id="CLU_000445_30_1_4"/>
<dbReference type="InterPro" id="IPR039420">
    <property type="entry name" value="WalR-like"/>
</dbReference>
<dbReference type="eggNOG" id="COG0745">
    <property type="taxonomic scope" value="Bacteria"/>
</dbReference>
<dbReference type="Gene3D" id="6.10.250.690">
    <property type="match status" value="1"/>
</dbReference>
<dbReference type="InterPro" id="IPR001867">
    <property type="entry name" value="OmpR/PhoB-type_DNA-bd"/>
</dbReference>
<dbReference type="PANTHER" id="PTHR48111:SF76">
    <property type="entry name" value="TWO-COMPONENT RESPONSE REGULATOR"/>
    <property type="match status" value="1"/>
</dbReference>
<dbReference type="GO" id="GO:0006355">
    <property type="term" value="P:regulation of DNA-templated transcription"/>
    <property type="evidence" value="ECO:0007669"/>
    <property type="project" value="InterPro"/>
</dbReference>
<evidence type="ECO:0000256" key="3">
    <source>
        <dbReference type="ARBA" id="ARBA00023015"/>
    </source>
</evidence>
<dbReference type="FunFam" id="1.10.10.10:FF:000005">
    <property type="entry name" value="Two-component system response regulator"/>
    <property type="match status" value="1"/>
</dbReference>
<dbReference type="Gene3D" id="3.40.50.2300">
    <property type="match status" value="1"/>
</dbReference>
<accession>Q820P9</accession>
<dbReference type="RefSeq" id="WP_011111288.1">
    <property type="nucleotide sequence ID" value="NC_004757.1"/>
</dbReference>
<dbReference type="GO" id="GO:0000156">
    <property type="term" value="F:phosphorelay response regulator activity"/>
    <property type="evidence" value="ECO:0007669"/>
    <property type="project" value="TreeGrafter"/>
</dbReference>
<dbReference type="InterPro" id="IPR001789">
    <property type="entry name" value="Sig_transdc_resp-reg_receiver"/>
</dbReference>
<evidence type="ECO:0000256" key="5">
    <source>
        <dbReference type="ARBA" id="ARBA00023163"/>
    </source>
</evidence>
<dbReference type="CDD" id="cd00383">
    <property type="entry name" value="trans_reg_C"/>
    <property type="match status" value="1"/>
</dbReference>
<dbReference type="Pfam" id="PF00486">
    <property type="entry name" value="Trans_reg_C"/>
    <property type="match status" value="1"/>
</dbReference>
<evidence type="ECO:0000259" key="9">
    <source>
        <dbReference type="PROSITE" id="PS51755"/>
    </source>
</evidence>
<evidence type="ECO:0000259" key="8">
    <source>
        <dbReference type="PROSITE" id="PS50110"/>
    </source>
</evidence>
<evidence type="ECO:0000256" key="2">
    <source>
        <dbReference type="ARBA" id="ARBA00023012"/>
    </source>
</evidence>
<dbReference type="GeneID" id="87103862"/>
<evidence type="ECO:0000256" key="4">
    <source>
        <dbReference type="ARBA" id="ARBA00023125"/>
    </source>
</evidence>
<organism evidence="10 11">
    <name type="scientific">Nitrosomonas europaea (strain ATCC 19718 / CIP 103999 / KCTC 2705 / NBRC 14298)</name>
    <dbReference type="NCBI Taxonomy" id="228410"/>
    <lineage>
        <taxon>Bacteria</taxon>
        <taxon>Pseudomonadati</taxon>
        <taxon>Pseudomonadota</taxon>
        <taxon>Betaproteobacteria</taxon>
        <taxon>Nitrosomonadales</taxon>
        <taxon>Nitrosomonadaceae</taxon>
        <taxon>Nitrosomonas</taxon>
    </lineage>
</organism>
<evidence type="ECO:0000256" key="7">
    <source>
        <dbReference type="PROSITE-ProRule" id="PRU01091"/>
    </source>
</evidence>
<dbReference type="SMART" id="SM00448">
    <property type="entry name" value="REC"/>
    <property type="match status" value="1"/>
</dbReference>
<name>Q820P9_NITEU</name>
<dbReference type="Proteomes" id="UP000001416">
    <property type="component" value="Chromosome"/>
</dbReference>
<feature type="DNA-binding region" description="OmpR/PhoB-type" evidence="7">
    <location>
        <begin position="129"/>
        <end position="227"/>
    </location>
</feature>
<dbReference type="EMBL" id="AL954747">
    <property type="protein sequence ID" value="CAD84578.1"/>
    <property type="molecule type" value="Genomic_DNA"/>
</dbReference>
<dbReference type="CDD" id="cd19935">
    <property type="entry name" value="REC_OmpR_CusR-like"/>
    <property type="match status" value="1"/>
</dbReference>
<evidence type="ECO:0000313" key="10">
    <source>
        <dbReference type="EMBL" id="CAD84578.1"/>
    </source>
</evidence>
<dbReference type="GO" id="GO:0032993">
    <property type="term" value="C:protein-DNA complex"/>
    <property type="evidence" value="ECO:0007669"/>
    <property type="project" value="TreeGrafter"/>
</dbReference>
<feature type="domain" description="OmpR/PhoB-type" evidence="9">
    <location>
        <begin position="129"/>
        <end position="227"/>
    </location>
</feature>
<feature type="domain" description="Response regulatory" evidence="8">
    <location>
        <begin position="6"/>
        <end position="120"/>
    </location>
</feature>
<dbReference type="SUPFAM" id="SSF52172">
    <property type="entry name" value="CheY-like"/>
    <property type="match status" value="1"/>
</dbReference>
<dbReference type="AlphaFoldDB" id="Q820P9"/>
<dbReference type="GO" id="GO:0000976">
    <property type="term" value="F:transcription cis-regulatory region binding"/>
    <property type="evidence" value="ECO:0007669"/>
    <property type="project" value="TreeGrafter"/>
</dbReference>
<reference evidence="10 11" key="1">
    <citation type="journal article" date="2003" name="J. Bacteriol.">
        <title>Complete genome sequence of the ammonia-oxidizing bacterium and obligate chemolithoautotroph Nitrosomonas europaea.</title>
        <authorList>
            <person name="Chain P."/>
            <person name="Lamerdin J."/>
            <person name="Larimer F."/>
            <person name="Regala W."/>
            <person name="Land M."/>
            <person name="Hauser L."/>
            <person name="Hooper A."/>
            <person name="Klotz M."/>
            <person name="Norton J."/>
            <person name="Sayavedra-Soto L."/>
            <person name="Arciero D."/>
            <person name="Hommes N."/>
            <person name="Whittaker M."/>
            <person name="Arp D."/>
        </authorList>
    </citation>
    <scope>NUCLEOTIDE SEQUENCE [LARGE SCALE GENOMIC DNA]</scope>
    <source>
        <strain evidence="11">ATCC 19718 / CIP 103999 / KCTC 2705 / NBRC 14298</strain>
    </source>
</reference>
<gene>
    <name evidence="10" type="ordered locus">NE0667</name>
</gene>
<dbReference type="Gene3D" id="1.10.10.10">
    <property type="entry name" value="Winged helix-like DNA-binding domain superfamily/Winged helix DNA-binding domain"/>
    <property type="match status" value="1"/>
</dbReference>
<keyword evidence="11" id="KW-1185">Reference proteome</keyword>
<keyword evidence="4 7" id="KW-0238">DNA-binding</keyword>
<sequence>MMSTMRVLVADDHEETLNFIRRGLTQAGHIVSTVDNGREALFRATEESYDAIVLDRMLPGLDGLSILKMLRAGGIRTPVLLLTAMTRIADRVEGLENGADDYLVKPFAFSELHARLNVIIRRPAVLEPETSLRVLDIELDLGKRIARRGGRRIDLQPRELLMLEVLLRNPHRVMTKTMLLERVWDFDFDPQTNIVETHISRLRAKLNADFDQDAIITVRGAGYMIRSE</sequence>
<dbReference type="STRING" id="228410.NE0667"/>
<dbReference type="InterPro" id="IPR036388">
    <property type="entry name" value="WH-like_DNA-bd_sf"/>
</dbReference>
<proteinExistence type="predicted"/>
<keyword evidence="2" id="KW-0902">Two-component regulatory system</keyword>
<dbReference type="KEGG" id="neu:NE0667"/>
<evidence type="ECO:0000256" key="6">
    <source>
        <dbReference type="PROSITE-ProRule" id="PRU00169"/>
    </source>
</evidence>
<dbReference type="SMART" id="SM00862">
    <property type="entry name" value="Trans_reg_C"/>
    <property type="match status" value="1"/>
</dbReference>
<dbReference type="Pfam" id="PF00072">
    <property type="entry name" value="Response_reg"/>
    <property type="match status" value="1"/>
</dbReference>
<feature type="modified residue" description="4-aspartylphosphate" evidence="6">
    <location>
        <position position="55"/>
    </location>
</feature>
<dbReference type="PROSITE" id="PS50110">
    <property type="entry name" value="RESPONSE_REGULATORY"/>
    <property type="match status" value="1"/>
</dbReference>
<dbReference type="PROSITE" id="PS51755">
    <property type="entry name" value="OMPR_PHOB"/>
    <property type="match status" value="1"/>
</dbReference>
<keyword evidence="3" id="KW-0805">Transcription regulation</keyword>
<dbReference type="PhylomeDB" id="Q820P9"/>
<protein>
    <submittedName>
        <fullName evidence="10">Possible Response regulators consisting of a CheY-like receiver domain and a HTH DNA-binding domain</fullName>
    </submittedName>
</protein>